<dbReference type="GO" id="GO:0005737">
    <property type="term" value="C:cytoplasm"/>
    <property type="evidence" value="ECO:0007669"/>
    <property type="project" value="TreeGrafter"/>
</dbReference>
<dbReference type="HAMAP" id="MF_00520">
    <property type="entry name" value="Ribulokinase"/>
    <property type="match status" value="1"/>
</dbReference>
<keyword evidence="1 7" id="KW-0808">Transferase</keyword>
<protein>
    <recommendedName>
        <fullName evidence="7 8">Ribulokinase</fullName>
        <ecNumber evidence="7 8">2.7.1.16</ecNumber>
    </recommendedName>
</protein>
<organism evidence="12 13">
    <name type="scientific">Candidatus Colimorpha enterica</name>
    <dbReference type="NCBI Taxonomy" id="3083063"/>
    <lineage>
        <taxon>Bacteria</taxon>
        <taxon>Pseudomonadati</taxon>
        <taxon>Bacteroidota</taxon>
        <taxon>Bacteroidia</taxon>
        <taxon>Bacteroidales</taxon>
        <taxon>Candidatus Colimorpha</taxon>
    </lineage>
</organism>
<evidence type="ECO:0000313" key="13">
    <source>
        <dbReference type="Proteomes" id="UP001139365"/>
    </source>
</evidence>
<dbReference type="Pfam" id="PF02782">
    <property type="entry name" value="FGGY_C"/>
    <property type="match status" value="1"/>
</dbReference>
<evidence type="ECO:0000256" key="5">
    <source>
        <dbReference type="ARBA" id="ARBA00022935"/>
    </source>
</evidence>
<keyword evidence="6 7" id="KW-0119">Carbohydrate metabolism</keyword>
<dbReference type="GO" id="GO:0019150">
    <property type="term" value="F:D-ribulokinase activity"/>
    <property type="evidence" value="ECO:0007669"/>
    <property type="project" value="TreeGrafter"/>
</dbReference>
<dbReference type="NCBIfam" id="TIGR01234">
    <property type="entry name" value="L-ribulokinase"/>
    <property type="match status" value="1"/>
</dbReference>
<comment type="pathway">
    <text evidence="7 9">Carbohydrate degradation; L-arabinose degradation via L-ribulose; D-xylulose 5-phosphate from L-arabinose (bacterial route): step 2/3.</text>
</comment>
<dbReference type="Gene3D" id="3.30.420.40">
    <property type="match status" value="2"/>
</dbReference>
<dbReference type="PROSITE" id="PS00445">
    <property type="entry name" value="FGGY_KINASES_2"/>
    <property type="match status" value="1"/>
</dbReference>
<dbReference type="PANTHER" id="PTHR43435">
    <property type="entry name" value="RIBULOKINASE"/>
    <property type="match status" value="1"/>
</dbReference>
<dbReference type="InterPro" id="IPR005929">
    <property type="entry name" value="Ribulokinase"/>
</dbReference>
<dbReference type="InterPro" id="IPR043129">
    <property type="entry name" value="ATPase_NBD"/>
</dbReference>
<proteinExistence type="inferred from homology"/>
<dbReference type="NCBIfam" id="NF003154">
    <property type="entry name" value="PRK04123.1"/>
    <property type="match status" value="1"/>
</dbReference>
<evidence type="ECO:0000256" key="9">
    <source>
        <dbReference type="RuleBase" id="RU003455"/>
    </source>
</evidence>
<dbReference type="InterPro" id="IPR000577">
    <property type="entry name" value="Carb_kinase_FGGY"/>
</dbReference>
<evidence type="ECO:0000259" key="11">
    <source>
        <dbReference type="Pfam" id="PF02782"/>
    </source>
</evidence>
<keyword evidence="2 7" id="KW-0547">Nucleotide-binding</keyword>
<accession>A0AAE3FEN1</accession>
<evidence type="ECO:0000256" key="1">
    <source>
        <dbReference type="ARBA" id="ARBA00022679"/>
    </source>
</evidence>
<reference evidence="12 13" key="1">
    <citation type="submission" date="2022-03" db="EMBL/GenBank/DDBJ databases">
        <title>Metagenome-assembled genomes from swine fecal metagenomes.</title>
        <authorList>
            <person name="Holman D.B."/>
            <person name="Kommadath A."/>
        </authorList>
    </citation>
    <scope>NUCLEOTIDE SEQUENCE [LARGE SCALE GENOMIC DNA]</scope>
    <source>
        <strain evidence="12">SUG147</strain>
    </source>
</reference>
<evidence type="ECO:0000259" key="10">
    <source>
        <dbReference type="Pfam" id="PF00370"/>
    </source>
</evidence>
<dbReference type="CDD" id="cd07781">
    <property type="entry name" value="ASKHA_NBD_FGGY_L-RBK"/>
    <property type="match status" value="1"/>
</dbReference>
<evidence type="ECO:0000256" key="4">
    <source>
        <dbReference type="ARBA" id="ARBA00022840"/>
    </source>
</evidence>
<keyword evidence="4 7" id="KW-0067">ATP-binding</keyword>
<dbReference type="Proteomes" id="UP001139365">
    <property type="component" value="Unassembled WGS sequence"/>
</dbReference>
<dbReference type="GO" id="GO:0019569">
    <property type="term" value="P:L-arabinose catabolic process to D-xylulose 5-phosphate"/>
    <property type="evidence" value="ECO:0007669"/>
    <property type="project" value="UniProtKB-UniRule"/>
</dbReference>
<comment type="catalytic activity">
    <reaction evidence="7">
        <text>D-ribulose + ATP = D-ribulose 5-phosphate + ADP + H(+)</text>
        <dbReference type="Rhea" id="RHEA:17601"/>
        <dbReference type="ChEBI" id="CHEBI:15378"/>
        <dbReference type="ChEBI" id="CHEBI:17173"/>
        <dbReference type="ChEBI" id="CHEBI:30616"/>
        <dbReference type="ChEBI" id="CHEBI:58121"/>
        <dbReference type="ChEBI" id="CHEBI:456216"/>
        <dbReference type="EC" id="2.7.1.16"/>
    </reaction>
</comment>
<dbReference type="GO" id="GO:0008741">
    <property type="term" value="F:ribulokinase activity"/>
    <property type="evidence" value="ECO:0007669"/>
    <property type="project" value="UniProtKB-UniRule"/>
</dbReference>
<dbReference type="Pfam" id="PF00370">
    <property type="entry name" value="FGGY_N"/>
    <property type="match status" value="1"/>
</dbReference>
<evidence type="ECO:0000256" key="7">
    <source>
        <dbReference type="HAMAP-Rule" id="MF_00520"/>
    </source>
</evidence>
<evidence type="ECO:0000256" key="2">
    <source>
        <dbReference type="ARBA" id="ARBA00022741"/>
    </source>
</evidence>
<dbReference type="PANTHER" id="PTHR43435:SF4">
    <property type="entry name" value="FGGY CARBOHYDRATE KINASE DOMAIN-CONTAINING PROTEIN"/>
    <property type="match status" value="1"/>
</dbReference>
<gene>
    <name evidence="7" type="primary">araB</name>
    <name evidence="12" type="ORF">MR241_01400</name>
</gene>
<dbReference type="SUPFAM" id="SSF53067">
    <property type="entry name" value="Actin-like ATPase domain"/>
    <property type="match status" value="2"/>
</dbReference>
<dbReference type="InterPro" id="IPR018485">
    <property type="entry name" value="FGGY_C"/>
</dbReference>
<comment type="similarity">
    <text evidence="7 9">Belongs to the ribulokinase family.</text>
</comment>
<dbReference type="PIRSF" id="PIRSF000538">
    <property type="entry name" value="GlpK"/>
    <property type="match status" value="1"/>
</dbReference>
<dbReference type="InterPro" id="IPR018484">
    <property type="entry name" value="FGGY_N"/>
</dbReference>
<evidence type="ECO:0000256" key="6">
    <source>
        <dbReference type="ARBA" id="ARBA00023277"/>
    </source>
</evidence>
<keyword evidence="5 7" id="KW-0054">Arabinose catabolism</keyword>
<feature type="domain" description="Carbohydrate kinase FGGY N-terminal" evidence="10">
    <location>
        <begin position="5"/>
        <end position="276"/>
    </location>
</feature>
<evidence type="ECO:0000313" key="12">
    <source>
        <dbReference type="EMBL" id="MCI5754931.1"/>
    </source>
</evidence>
<dbReference type="InterPro" id="IPR018483">
    <property type="entry name" value="Carb_kinase_FGGY_CS"/>
</dbReference>
<dbReference type="AlphaFoldDB" id="A0AAE3FEN1"/>
<keyword evidence="3 7" id="KW-0418">Kinase</keyword>
<dbReference type="GO" id="GO:0005524">
    <property type="term" value="F:ATP binding"/>
    <property type="evidence" value="ECO:0007669"/>
    <property type="project" value="UniProtKB-UniRule"/>
</dbReference>
<sequence>MSKKYTIGLDFGTLSGRAVLVSVSDGEEIGYREFSYPHAVMDGEIPTGRKLKPESALQYPQDYLDALANTVPQLLSECGVDRCDVIGVGVDFTACTIMPVYADGTPLCMTEKWKDEPNAYVKLWKHHGAQKYADMINDLAEARGEAWLKRYGGKTSCEWAFAKMLETYSEARGVYDDADIFIEAGDWLVMKLCGSLKRSACMAGYKALWSREDGYPGRDFFGQLSEGFAGAAEDKLRGEVVPAGAYCGGLTEEAAELLGLEPGTAVAACIIDAHAAVPSLGGDCEGKMLMIIGTSTCHISLSDKLSYAEGICGVVLDGVMPGFYAYEAGQACVGDCFAWFIDNCVPESYMNAARERGMNIHKYLRSLAGKKKPGENRLIALDWWNGNRSVLGDSRLSGLILGLNVGTKPEDIYRALIESTAYGTRMIVDNYGENGVQVKEIYATGGIADKDPFTMQIYADVLGREIRIAGASNGPALGSAIFAAAAAGAGNGGYRDAFAASEAMGRVRPTVYRPIPENAAAYERLFREYRTLHDYFGRGGNGVMKRLKEDRV</sequence>
<name>A0AAE3FEN1_9BACT</name>
<evidence type="ECO:0000256" key="8">
    <source>
        <dbReference type="NCBIfam" id="TIGR01234"/>
    </source>
</evidence>
<comment type="catalytic activity">
    <reaction evidence="7 9">
        <text>L-ribulose + ATP = L-ribulose 5-phosphate + ADP + H(+)</text>
        <dbReference type="Rhea" id="RHEA:22072"/>
        <dbReference type="ChEBI" id="CHEBI:15378"/>
        <dbReference type="ChEBI" id="CHEBI:16880"/>
        <dbReference type="ChEBI" id="CHEBI:30616"/>
        <dbReference type="ChEBI" id="CHEBI:58226"/>
        <dbReference type="ChEBI" id="CHEBI:456216"/>
        <dbReference type="EC" id="2.7.1.16"/>
    </reaction>
</comment>
<evidence type="ECO:0000256" key="3">
    <source>
        <dbReference type="ARBA" id="ARBA00022777"/>
    </source>
</evidence>
<dbReference type="EMBL" id="JALEMU010000024">
    <property type="protein sequence ID" value="MCI5754931.1"/>
    <property type="molecule type" value="Genomic_DNA"/>
</dbReference>
<feature type="domain" description="Carbohydrate kinase FGGY C-terminal" evidence="11">
    <location>
        <begin position="289"/>
        <end position="487"/>
    </location>
</feature>
<dbReference type="EC" id="2.7.1.16" evidence="7 8"/>
<comment type="caution">
    <text evidence="12">The sequence shown here is derived from an EMBL/GenBank/DDBJ whole genome shotgun (WGS) entry which is preliminary data.</text>
</comment>